<feature type="region of interest" description="Disordered" evidence="1">
    <location>
        <begin position="39"/>
        <end position="83"/>
    </location>
</feature>
<keyword evidence="3" id="KW-1185">Reference proteome</keyword>
<name>A0A8S3QTG8_MYTED</name>
<accession>A0A8S3QTG8</accession>
<feature type="compositionally biased region" description="Low complexity" evidence="1">
    <location>
        <begin position="264"/>
        <end position="275"/>
    </location>
</feature>
<feature type="compositionally biased region" description="Polar residues" evidence="1">
    <location>
        <begin position="210"/>
        <end position="219"/>
    </location>
</feature>
<sequence length="313" mass="35762">MERKKIDFLLRKNLEESESHEDVEDGKNLDPKIRRIKRAKKAKWRKDSRKTENQRKSREEIVEEAVSSLQKITETPSVVTPDDDNYQVEGLLLMRQLLPVETVTEEPVMAEQAQNETDLAILSILQFDDKSGSFPETLPQQNALVSEPQPEVPPENVVVEPEQITLDTNPLDSSIGSENDLVIDTSTPDQVELQNDINLPITAPIKETRPTSVPVNLQKGTILPAMPPVQEKPLEHKEKPKSRRNQKAKEQIELLNAQKRNNYQQDQLDSLQGGDASEKENEEKLPQPYNFDVEKHEDADNPRVSGERWQQCR</sequence>
<feature type="compositionally biased region" description="Basic and acidic residues" evidence="1">
    <location>
        <begin position="49"/>
        <end position="60"/>
    </location>
</feature>
<comment type="caution">
    <text evidence="2">The sequence shown here is derived from an EMBL/GenBank/DDBJ whole genome shotgun (WGS) entry which is preliminary data.</text>
</comment>
<dbReference type="EMBL" id="CAJPWZ010000736">
    <property type="protein sequence ID" value="CAG2200208.1"/>
    <property type="molecule type" value="Genomic_DNA"/>
</dbReference>
<feature type="compositionally biased region" description="Basic and acidic residues" evidence="1">
    <location>
        <begin position="292"/>
        <end position="301"/>
    </location>
</feature>
<feature type="region of interest" description="Disordered" evidence="1">
    <location>
        <begin position="210"/>
        <end position="313"/>
    </location>
</feature>
<evidence type="ECO:0000313" key="3">
    <source>
        <dbReference type="Proteomes" id="UP000683360"/>
    </source>
</evidence>
<proteinExistence type="predicted"/>
<feature type="compositionally biased region" description="Polar residues" evidence="1">
    <location>
        <begin position="67"/>
        <end position="78"/>
    </location>
</feature>
<gene>
    <name evidence="2" type="ORF">MEDL_14876</name>
</gene>
<reference evidence="2" key="1">
    <citation type="submission" date="2021-03" db="EMBL/GenBank/DDBJ databases">
        <authorList>
            <person name="Bekaert M."/>
        </authorList>
    </citation>
    <scope>NUCLEOTIDE SEQUENCE</scope>
</reference>
<organism evidence="2 3">
    <name type="scientific">Mytilus edulis</name>
    <name type="common">Blue mussel</name>
    <dbReference type="NCBI Taxonomy" id="6550"/>
    <lineage>
        <taxon>Eukaryota</taxon>
        <taxon>Metazoa</taxon>
        <taxon>Spiralia</taxon>
        <taxon>Lophotrochozoa</taxon>
        <taxon>Mollusca</taxon>
        <taxon>Bivalvia</taxon>
        <taxon>Autobranchia</taxon>
        <taxon>Pteriomorphia</taxon>
        <taxon>Mytilida</taxon>
        <taxon>Mytiloidea</taxon>
        <taxon>Mytilidae</taxon>
        <taxon>Mytilinae</taxon>
        <taxon>Mytilus</taxon>
    </lineage>
</organism>
<feature type="compositionally biased region" description="Basic and acidic residues" evidence="1">
    <location>
        <begin position="276"/>
        <end position="285"/>
    </location>
</feature>
<evidence type="ECO:0000256" key="1">
    <source>
        <dbReference type="SAM" id="MobiDB-lite"/>
    </source>
</evidence>
<protein>
    <submittedName>
        <fullName evidence="2">Uncharacterized protein</fullName>
    </submittedName>
</protein>
<dbReference type="Proteomes" id="UP000683360">
    <property type="component" value="Unassembled WGS sequence"/>
</dbReference>
<evidence type="ECO:0000313" key="2">
    <source>
        <dbReference type="EMBL" id="CAG2200208.1"/>
    </source>
</evidence>
<dbReference type="OrthoDB" id="6407164at2759"/>
<dbReference type="AlphaFoldDB" id="A0A8S3QTG8"/>
<feature type="compositionally biased region" description="Basic residues" evidence="1">
    <location>
        <begin position="39"/>
        <end position="48"/>
    </location>
</feature>